<reference evidence="2 3" key="1">
    <citation type="submission" date="2012-02" db="EMBL/GenBank/DDBJ databases">
        <title>Whole genome shotgun sequence of Mobilicoccus pelagius NBRC 104925.</title>
        <authorList>
            <person name="Yoshida Y."/>
            <person name="Hosoyama A."/>
            <person name="Tsuchikane K."/>
            <person name="Katsumata H."/>
            <person name="Yamazaki S."/>
            <person name="Fujita N."/>
        </authorList>
    </citation>
    <scope>NUCLEOTIDE SEQUENCE [LARGE SCALE GENOMIC DNA]</scope>
    <source>
        <strain evidence="2 3">NBRC 104925</strain>
    </source>
</reference>
<feature type="domain" description="AB hydrolase-1" evidence="1">
    <location>
        <begin position="78"/>
        <end position="181"/>
    </location>
</feature>
<dbReference type="STRING" id="1089455.MOPEL_130_01320"/>
<dbReference type="PANTHER" id="PTHR43798:SF33">
    <property type="entry name" value="HYDROLASE, PUTATIVE (AFU_ORTHOLOGUE AFUA_2G14860)-RELATED"/>
    <property type="match status" value="1"/>
</dbReference>
<dbReference type="Pfam" id="PF00561">
    <property type="entry name" value="Abhydrolase_1"/>
    <property type="match status" value="1"/>
</dbReference>
<dbReference type="GO" id="GO:0016787">
    <property type="term" value="F:hydrolase activity"/>
    <property type="evidence" value="ECO:0007669"/>
    <property type="project" value="UniProtKB-KW"/>
</dbReference>
<gene>
    <name evidence="2" type="ORF">MOPEL_130_01320</name>
</gene>
<proteinExistence type="predicted"/>
<accession>H5UUW7</accession>
<organism evidence="2 3">
    <name type="scientific">Mobilicoccus pelagius NBRC 104925</name>
    <dbReference type="NCBI Taxonomy" id="1089455"/>
    <lineage>
        <taxon>Bacteria</taxon>
        <taxon>Bacillati</taxon>
        <taxon>Actinomycetota</taxon>
        <taxon>Actinomycetes</taxon>
        <taxon>Micrococcales</taxon>
        <taxon>Dermatophilaceae</taxon>
        <taxon>Mobilicoccus</taxon>
    </lineage>
</organism>
<dbReference type="SUPFAM" id="SSF53474">
    <property type="entry name" value="alpha/beta-Hydrolases"/>
    <property type="match status" value="1"/>
</dbReference>
<dbReference type="RefSeq" id="WP_009483368.1">
    <property type="nucleotide sequence ID" value="NZ_BAFE01000089.1"/>
</dbReference>
<evidence type="ECO:0000313" key="3">
    <source>
        <dbReference type="Proteomes" id="UP000004367"/>
    </source>
</evidence>
<dbReference type="Gene3D" id="3.40.50.1820">
    <property type="entry name" value="alpha/beta hydrolase"/>
    <property type="match status" value="1"/>
</dbReference>
<dbReference type="PRINTS" id="PR00111">
    <property type="entry name" value="ABHYDROLASE"/>
</dbReference>
<evidence type="ECO:0000259" key="1">
    <source>
        <dbReference type="Pfam" id="PF00561"/>
    </source>
</evidence>
<dbReference type="PANTHER" id="PTHR43798">
    <property type="entry name" value="MONOACYLGLYCEROL LIPASE"/>
    <property type="match status" value="1"/>
</dbReference>
<dbReference type="GO" id="GO:0016020">
    <property type="term" value="C:membrane"/>
    <property type="evidence" value="ECO:0007669"/>
    <property type="project" value="TreeGrafter"/>
</dbReference>
<dbReference type="Proteomes" id="UP000004367">
    <property type="component" value="Unassembled WGS sequence"/>
</dbReference>
<evidence type="ECO:0000313" key="2">
    <source>
        <dbReference type="EMBL" id="GAB49525.1"/>
    </source>
</evidence>
<dbReference type="eggNOG" id="COG0596">
    <property type="taxonomic scope" value="Bacteria"/>
</dbReference>
<dbReference type="AlphaFoldDB" id="H5UUW7"/>
<protein>
    <submittedName>
        <fullName evidence="2">Putative hydrolase</fullName>
    </submittedName>
</protein>
<comment type="caution">
    <text evidence="2">The sequence shown here is derived from an EMBL/GenBank/DDBJ whole genome shotgun (WGS) entry which is preliminary data.</text>
</comment>
<name>H5UUW7_9MICO</name>
<sequence length="317" mass="33849">MALALALGVALGGAFRGGDGVGSWRSVEGRAAYLVAYEEAMRSLPRPDTVEDVATSYGTARLYGWRRTDRSGPTDPIPVVLLPGMRSGTPMWADQVRELRRHRDVYALDAVGDAGLSTQSVPLREQVEQAAWIEDALAGASLPRVHVVGHSFGGALAAAHASRHPERVASLTLLEPAFTLAYPAPATFVWATVASLPGVPATWREHALAQIGGVDVAEVRTDDPLGRMIALATEHYDGHAPTPTPLSEKAIRGLTMPVYVALAERDSLAGGTRAADRARTLPHGLVETWAHTTHSLPMQTGPALTDRLDAWWRTLGS</sequence>
<dbReference type="EMBL" id="BAFE01000089">
    <property type="protein sequence ID" value="GAB49525.1"/>
    <property type="molecule type" value="Genomic_DNA"/>
</dbReference>
<dbReference type="InterPro" id="IPR000073">
    <property type="entry name" value="AB_hydrolase_1"/>
</dbReference>
<keyword evidence="3" id="KW-1185">Reference proteome</keyword>
<keyword evidence="2" id="KW-0378">Hydrolase</keyword>
<dbReference type="InterPro" id="IPR029058">
    <property type="entry name" value="AB_hydrolase_fold"/>
</dbReference>
<dbReference type="InterPro" id="IPR050266">
    <property type="entry name" value="AB_hydrolase_sf"/>
</dbReference>